<dbReference type="OrthoDB" id="4505613at2"/>
<dbReference type="Proteomes" id="UP000076512">
    <property type="component" value="Unassembled WGS sequence"/>
</dbReference>
<comment type="caution">
    <text evidence="2">The sequence shown here is derived from an EMBL/GenBank/DDBJ whole genome shotgun (WGS) entry which is preliminary data.</text>
</comment>
<dbReference type="EMBL" id="LWGR01000021">
    <property type="protein sequence ID" value="KZM69176.1"/>
    <property type="molecule type" value="Genomic_DNA"/>
</dbReference>
<dbReference type="SUPFAM" id="SSF160424">
    <property type="entry name" value="BH3703-like"/>
    <property type="match status" value="1"/>
</dbReference>
<accession>A0A164I7S4</accession>
<feature type="region of interest" description="Disordered" evidence="1">
    <location>
        <begin position="1"/>
        <end position="58"/>
    </location>
</feature>
<dbReference type="STRING" id="455432.AWN90_15785"/>
<sequence length="438" mass="46438">MNAPAERASGEGLPDDGRRADSPDVGFRLAGSEPTSVATVAPEQVTPAASETAPPPSADEEYARELAQSIAHELAAGGPAGWHRVDAVFALAATGGVAHVYYSDSQRRVARFEPSQTVLRMVRAHRELSAGLGDGPWWRMVLQFTAAGEFSVDLDYGEEPFPEGQLLAPHLYAEDLQAFPRKHVPVWLAAYISHGGRQQRSPQLAAARARADRAAGVLPVRSVTDFPPLRPLWARWAVIAAAFVATGSATGPRILPATAVFEGSRNSGATLYLLPGDRAVLSGGVWNTPELDAVYNTGAAMPNYYAGAPEWVADPVLNPRATGGLLSFCYWWDRTGWYRGESPPAMRLAEAVPGLWTAETTADVVCRVAAPDRSPERRSAALALVLAAEAGRVGADLLRRVFGPEGTADIDGALYQLSLAGLAPTVSSAYAAGIDGHE</sequence>
<evidence type="ECO:0000256" key="1">
    <source>
        <dbReference type="SAM" id="MobiDB-lite"/>
    </source>
</evidence>
<reference evidence="2 3" key="1">
    <citation type="submission" date="2016-04" db="EMBL/GenBank/DDBJ databases">
        <authorList>
            <person name="Evans L.H."/>
            <person name="Alamgir A."/>
            <person name="Owens N."/>
            <person name="Weber N.D."/>
            <person name="Virtaneva K."/>
            <person name="Barbian K."/>
            <person name="Babar A."/>
            <person name="Rosenke K."/>
        </authorList>
    </citation>
    <scope>NUCLEOTIDE SEQUENCE [LARGE SCALE GENOMIC DNA]</scope>
    <source>
        <strain evidence="2 3">IFM 0406</strain>
    </source>
</reference>
<dbReference type="AlphaFoldDB" id="A0A164I7S4"/>
<organism evidence="2 3">
    <name type="scientific">Nocardia terpenica</name>
    <dbReference type="NCBI Taxonomy" id="455432"/>
    <lineage>
        <taxon>Bacteria</taxon>
        <taxon>Bacillati</taxon>
        <taxon>Actinomycetota</taxon>
        <taxon>Actinomycetes</taxon>
        <taxon>Mycobacteriales</taxon>
        <taxon>Nocardiaceae</taxon>
        <taxon>Nocardia</taxon>
    </lineage>
</organism>
<proteinExistence type="predicted"/>
<dbReference type="InterPro" id="IPR036170">
    <property type="entry name" value="YezG-like_sf"/>
</dbReference>
<evidence type="ECO:0000313" key="3">
    <source>
        <dbReference type="Proteomes" id="UP000076512"/>
    </source>
</evidence>
<evidence type="ECO:0000313" key="2">
    <source>
        <dbReference type="EMBL" id="KZM69176.1"/>
    </source>
</evidence>
<gene>
    <name evidence="2" type="ORF">AWN90_15785</name>
</gene>
<protein>
    <submittedName>
        <fullName evidence="2">Uncharacterized protein</fullName>
    </submittedName>
</protein>
<name>A0A164I7S4_9NOCA</name>
<dbReference type="RefSeq" id="WP_067581416.1">
    <property type="nucleotide sequence ID" value="NZ_JABMCZ010000002.1"/>
</dbReference>
<keyword evidence="3" id="KW-1185">Reference proteome</keyword>